<dbReference type="GO" id="GO:0006508">
    <property type="term" value="P:proteolysis"/>
    <property type="evidence" value="ECO:0007669"/>
    <property type="project" value="UniProtKB-KW"/>
</dbReference>
<dbReference type="PANTHER" id="PTHR47966">
    <property type="entry name" value="BETA-SITE APP-CLEAVING ENZYME, ISOFORM A-RELATED"/>
    <property type="match status" value="1"/>
</dbReference>
<keyword evidence="2 6" id="KW-0645">Protease</keyword>
<evidence type="ECO:0000256" key="3">
    <source>
        <dbReference type="ARBA" id="ARBA00022750"/>
    </source>
</evidence>
<comment type="caution">
    <text evidence="9">The sequence shown here is derived from an EMBL/GenBank/DDBJ whole genome shotgun (WGS) entry which is preliminary data.</text>
</comment>
<evidence type="ECO:0000256" key="5">
    <source>
        <dbReference type="PIRSR" id="PIRSR601461-1"/>
    </source>
</evidence>
<evidence type="ECO:0000313" key="10">
    <source>
        <dbReference type="Proteomes" id="UP000315783"/>
    </source>
</evidence>
<feature type="active site" evidence="5">
    <location>
        <position position="307"/>
    </location>
</feature>
<dbReference type="STRING" id="43265.A0A545UYI9"/>
<dbReference type="OrthoDB" id="2747330at2759"/>
<evidence type="ECO:0000256" key="7">
    <source>
        <dbReference type="SAM" id="SignalP"/>
    </source>
</evidence>
<dbReference type="PRINTS" id="PR00792">
    <property type="entry name" value="PEPSIN"/>
</dbReference>
<protein>
    <submittedName>
        <fullName evidence="9">Endothiapepsin</fullName>
    </submittedName>
</protein>
<keyword evidence="10" id="KW-1185">Reference proteome</keyword>
<evidence type="ECO:0000256" key="1">
    <source>
        <dbReference type="ARBA" id="ARBA00007447"/>
    </source>
</evidence>
<keyword evidence="4 6" id="KW-0378">Hydrolase</keyword>
<keyword evidence="3 6" id="KW-0064">Aspartyl protease</keyword>
<dbReference type="CDD" id="cd06097">
    <property type="entry name" value="Aspergillopepsin_like"/>
    <property type="match status" value="1"/>
</dbReference>
<dbReference type="AlphaFoldDB" id="A0A545UYI9"/>
<evidence type="ECO:0000259" key="8">
    <source>
        <dbReference type="PROSITE" id="PS51767"/>
    </source>
</evidence>
<feature type="signal peptide" evidence="7">
    <location>
        <begin position="1"/>
        <end position="19"/>
    </location>
</feature>
<feature type="active site" evidence="5">
    <location>
        <position position="123"/>
    </location>
</feature>
<dbReference type="InterPro" id="IPR033121">
    <property type="entry name" value="PEPTIDASE_A1"/>
</dbReference>
<gene>
    <name evidence="9" type="ORF">IF1G_06518</name>
</gene>
<feature type="chain" id="PRO_5021847326" evidence="7">
    <location>
        <begin position="20"/>
        <end position="423"/>
    </location>
</feature>
<dbReference type="Proteomes" id="UP000315783">
    <property type="component" value="Unassembled WGS sequence"/>
</dbReference>
<dbReference type="InterPro" id="IPR001969">
    <property type="entry name" value="Aspartic_peptidase_AS"/>
</dbReference>
<reference evidence="9 10" key="1">
    <citation type="journal article" date="2019" name="Appl. Microbiol. Biotechnol.">
        <title>Genome sequence of Isaria javanica and comparative genome analysis insights into family S53 peptidase evolution in fungal entomopathogens.</title>
        <authorList>
            <person name="Lin R."/>
            <person name="Zhang X."/>
            <person name="Xin B."/>
            <person name="Zou M."/>
            <person name="Gao Y."/>
            <person name="Qin F."/>
            <person name="Hu Q."/>
            <person name="Xie B."/>
            <person name="Cheng X."/>
        </authorList>
    </citation>
    <scope>NUCLEOTIDE SEQUENCE [LARGE SCALE GENOMIC DNA]</scope>
    <source>
        <strain evidence="9 10">IJ1G</strain>
    </source>
</reference>
<dbReference type="InterPro" id="IPR034163">
    <property type="entry name" value="Aspergillopepsin-like_cat_dom"/>
</dbReference>
<evidence type="ECO:0000256" key="2">
    <source>
        <dbReference type="ARBA" id="ARBA00022670"/>
    </source>
</evidence>
<name>A0A545UYI9_9HYPO</name>
<comment type="similarity">
    <text evidence="1 6">Belongs to the peptidase A1 family.</text>
</comment>
<accession>A0A545UYI9</accession>
<dbReference type="Gene3D" id="2.40.70.10">
    <property type="entry name" value="Acid Proteases"/>
    <property type="match status" value="2"/>
</dbReference>
<feature type="domain" description="Peptidase A1" evidence="8">
    <location>
        <begin position="105"/>
        <end position="413"/>
    </location>
</feature>
<dbReference type="PANTHER" id="PTHR47966:SF2">
    <property type="entry name" value="ASPERGILLOPEPSIN-1-RELATED"/>
    <property type="match status" value="1"/>
</dbReference>
<keyword evidence="7" id="KW-0732">Signal</keyword>
<sequence>MKTTTLFATLALATGYCAAQWSPSSSSAGASQGFSLRQIRNENFKGIDPTDALLRVYSRYAKFVPNHIQNLLDERPALGNKLHTLYSDPDAVSAQAVPAPADSEYVLPVDLGTPPQTLPLNLDTGSADLWVFFTGSPQQELKGQKLYRPENSRTSRSLPGEHWKIKYGDNSTAGGSVYVDRAAIGPLGFDKQAIQVAETVSVEIASDSFFSGILGMASSSANTVSPTRQSTFLDNIKSSLAEQVFTANLQKGIAGNYNFGYINKSEYIGDIAYTPIDTNAPYWKIRLSGYQLGQDSFQSEGIVGIVDTGTTLMMFPQHVVDEYYSKLPGSYFEKQTGTMMFPCNLTLPDFVFGVGDYRGHIPGHYLNYMQRDERYCYGGLQSAANLPFCVFGDILLKAQFVVFDRANLSVGFANKKTIPAPRR</sequence>
<dbReference type="Pfam" id="PF00026">
    <property type="entry name" value="Asp"/>
    <property type="match status" value="1"/>
</dbReference>
<dbReference type="PROSITE" id="PS51767">
    <property type="entry name" value="PEPTIDASE_A1"/>
    <property type="match status" value="1"/>
</dbReference>
<dbReference type="SUPFAM" id="SSF50630">
    <property type="entry name" value="Acid proteases"/>
    <property type="match status" value="1"/>
</dbReference>
<dbReference type="InterPro" id="IPR021109">
    <property type="entry name" value="Peptidase_aspartic_dom_sf"/>
</dbReference>
<organism evidence="9 10">
    <name type="scientific">Cordyceps javanica</name>
    <dbReference type="NCBI Taxonomy" id="43265"/>
    <lineage>
        <taxon>Eukaryota</taxon>
        <taxon>Fungi</taxon>
        <taxon>Dikarya</taxon>
        <taxon>Ascomycota</taxon>
        <taxon>Pezizomycotina</taxon>
        <taxon>Sordariomycetes</taxon>
        <taxon>Hypocreomycetidae</taxon>
        <taxon>Hypocreales</taxon>
        <taxon>Cordycipitaceae</taxon>
        <taxon>Cordyceps</taxon>
    </lineage>
</organism>
<proteinExistence type="inferred from homology"/>
<evidence type="ECO:0000256" key="6">
    <source>
        <dbReference type="RuleBase" id="RU000454"/>
    </source>
</evidence>
<dbReference type="InterPro" id="IPR001461">
    <property type="entry name" value="Aspartic_peptidase_A1"/>
</dbReference>
<dbReference type="PROSITE" id="PS00141">
    <property type="entry name" value="ASP_PROTEASE"/>
    <property type="match status" value="1"/>
</dbReference>
<evidence type="ECO:0000256" key="4">
    <source>
        <dbReference type="ARBA" id="ARBA00022801"/>
    </source>
</evidence>
<dbReference type="GO" id="GO:0004190">
    <property type="term" value="F:aspartic-type endopeptidase activity"/>
    <property type="evidence" value="ECO:0007669"/>
    <property type="project" value="UniProtKB-KW"/>
</dbReference>
<dbReference type="EMBL" id="SPUK01000009">
    <property type="protein sequence ID" value="TQV94507.1"/>
    <property type="molecule type" value="Genomic_DNA"/>
</dbReference>
<evidence type="ECO:0000313" key="9">
    <source>
        <dbReference type="EMBL" id="TQV94507.1"/>
    </source>
</evidence>